<dbReference type="InterPro" id="IPR010994">
    <property type="entry name" value="RuvA_2-like"/>
</dbReference>
<dbReference type="PANTHER" id="PTHR21180:SF32">
    <property type="entry name" value="ENDONUCLEASE_EXONUCLEASE_PHOSPHATASE FAMILY DOMAIN-CONTAINING PROTEIN 1"/>
    <property type="match status" value="1"/>
</dbReference>
<comment type="caution">
    <text evidence="3">The sequence shown here is derived from an EMBL/GenBank/DDBJ whole genome shotgun (WGS) entry which is preliminary data.</text>
</comment>
<dbReference type="Proteomes" id="UP001597304">
    <property type="component" value="Unassembled WGS sequence"/>
</dbReference>
<sequence>MLKKLLAALAMSYAALSFAAVDVNTASAAELDSVKGIGPAMSTRIMDERKKAPFKDWPDLIARVKGVGGKNAAKFSTGGLTVNGSGYSGAPAAKAPSQPAPAAAKTAAPVAPVAGAKATAPTKP</sequence>
<evidence type="ECO:0000256" key="2">
    <source>
        <dbReference type="SAM" id="SignalP"/>
    </source>
</evidence>
<dbReference type="EMBL" id="JBHUEJ010000037">
    <property type="protein sequence ID" value="MFD1712283.1"/>
    <property type="molecule type" value="Genomic_DNA"/>
</dbReference>
<feature type="compositionally biased region" description="Low complexity" evidence="1">
    <location>
        <begin position="88"/>
        <end position="124"/>
    </location>
</feature>
<dbReference type="PANTHER" id="PTHR21180">
    <property type="entry name" value="ENDONUCLEASE/EXONUCLEASE/PHOSPHATASE FAMILY DOMAIN-CONTAINING PROTEIN 1"/>
    <property type="match status" value="1"/>
</dbReference>
<dbReference type="InterPro" id="IPR051675">
    <property type="entry name" value="Endo/Exo/Phosphatase_dom_1"/>
</dbReference>
<feature type="signal peptide" evidence="2">
    <location>
        <begin position="1"/>
        <end position="19"/>
    </location>
</feature>
<accession>A0ABW4KY98</accession>
<keyword evidence="3" id="KW-0238">DNA-binding</keyword>
<dbReference type="GO" id="GO:0003677">
    <property type="term" value="F:DNA binding"/>
    <property type="evidence" value="ECO:0007669"/>
    <property type="project" value="UniProtKB-KW"/>
</dbReference>
<dbReference type="SUPFAM" id="SSF47781">
    <property type="entry name" value="RuvA domain 2-like"/>
    <property type="match status" value="1"/>
</dbReference>
<evidence type="ECO:0000313" key="3">
    <source>
        <dbReference type="EMBL" id="MFD1712283.1"/>
    </source>
</evidence>
<dbReference type="RefSeq" id="WP_147914249.1">
    <property type="nucleotide sequence ID" value="NZ_JBHUEJ010000037.1"/>
</dbReference>
<name>A0ABW4KY98_9BURK</name>
<gene>
    <name evidence="3" type="ORF">ACFSF0_16890</name>
</gene>
<proteinExistence type="predicted"/>
<keyword evidence="4" id="KW-1185">Reference proteome</keyword>
<feature type="chain" id="PRO_5045890408" evidence="2">
    <location>
        <begin position="20"/>
        <end position="124"/>
    </location>
</feature>
<feature type="region of interest" description="Disordered" evidence="1">
    <location>
        <begin position="87"/>
        <end position="124"/>
    </location>
</feature>
<dbReference type="Gene3D" id="1.10.150.320">
    <property type="entry name" value="Photosystem II 12 kDa extrinsic protein"/>
    <property type="match status" value="1"/>
</dbReference>
<reference evidence="4" key="1">
    <citation type="journal article" date="2019" name="Int. J. Syst. Evol. Microbiol.">
        <title>The Global Catalogue of Microorganisms (GCM) 10K type strain sequencing project: providing services to taxonomists for standard genome sequencing and annotation.</title>
        <authorList>
            <consortium name="The Broad Institute Genomics Platform"/>
            <consortium name="The Broad Institute Genome Sequencing Center for Infectious Disease"/>
            <person name="Wu L."/>
            <person name="Ma J."/>
        </authorList>
    </citation>
    <scope>NUCLEOTIDE SEQUENCE [LARGE SCALE GENOMIC DNA]</scope>
    <source>
        <strain evidence="4">LMG 29247</strain>
    </source>
</reference>
<dbReference type="Pfam" id="PF12836">
    <property type="entry name" value="HHH_3"/>
    <property type="match status" value="1"/>
</dbReference>
<keyword evidence="2" id="KW-0732">Signal</keyword>
<evidence type="ECO:0000313" key="4">
    <source>
        <dbReference type="Proteomes" id="UP001597304"/>
    </source>
</evidence>
<evidence type="ECO:0000256" key="1">
    <source>
        <dbReference type="SAM" id="MobiDB-lite"/>
    </source>
</evidence>
<organism evidence="3 4">
    <name type="scientific">Ottowia flava</name>
    <dbReference type="NCBI Taxonomy" id="2675430"/>
    <lineage>
        <taxon>Bacteria</taxon>
        <taxon>Pseudomonadati</taxon>
        <taxon>Pseudomonadota</taxon>
        <taxon>Betaproteobacteria</taxon>
        <taxon>Burkholderiales</taxon>
        <taxon>Comamonadaceae</taxon>
        <taxon>Ottowia</taxon>
    </lineage>
</organism>
<protein>
    <submittedName>
        <fullName evidence="3">ComEA family DNA-binding protein</fullName>
    </submittedName>
</protein>